<dbReference type="SUPFAM" id="SSF55729">
    <property type="entry name" value="Acyl-CoA N-acyltransferases (Nat)"/>
    <property type="match status" value="1"/>
</dbReference>
<gene>
    <name evidence="2" type="ORF">LSH36_211g00002</name>
</gene>
<dbReference type="InterPro" id="IPR016181">
    <property type="entry name" value="Acyl_CoA_acyltransferase"/>
</dbReference>
<evidence type="ECO:0000313" key="3">
    <source>
        <dbReference type="Proteomes" id="UP001208570"/>
    </source>
</evidence>
<dbReference type="AlphaFoldDB" id="A0AAD9JNV8"/>
<keyword evidence="3" id="KW-1185">Reference proteome</keyword>
<organism evidence="2 3">
    <name type="scientific">Paralvinella palmiformis</name>
    <dbReference type="NCBI Taxonomy" id="53620"/>
    <lineage>
        <taxon>Eukaryota</taxon>
        <taxon>Metazoa</taxon>
        <taxon>Spiralia</taxon>
        <taxon>Lophotrochozoa</taxon>
        <taxon>Annelida</taxon>
        <taxon>Polychaeta</taxon>
        <taxon>Sedentaria</taxon>
        <taxon>Canalipalpata</taxon>
        <taxon>Terebellida</taxon>
        <taxon>Terebelliformia</taxon>
        <taxon>Alvinellidae</taxon>
        <taxon>Paralvinella</taxon>
    </lineage>
</organism>
<dbReference type="PROSITE" id="PS51186">
    <property type="entry name" value="GNAT"/>
    <property type="match status" value="1"/>
</dbReference>
<dbReference type="Gene3D" id="3.40.630.30">
    <property type="match status" value="1"/>
</dbReference>
<evidence type="ECO:0000259" key="1">
    <source>
        <dbReference type="PROSITE" id="PS51186"/>
    </source>
</evidence>
<dbReference type="GO" id="GO:0016747">
    <property type="term" value="F:acyltransferase activity, transferring groups other than amino-acyl groups"/>
    <property type="evidence" value="ECO:0007669"/>
    <property type="project" value="InterPro"/>
</dbReference>
<feature type="domain" description="N-acetyltransferase" evidence="1">
    <location>
        <begin position="33"/>
        <end position="185"/>
    </location>
</feature>
<comment type="caution">
    <text evidence="2">The sequence shown here is derived from an EMBL/GenBank/DDBJ whole genome shotgun (WGS) entry which is preliminary data.</text>
</comment>
<protein>
    <recommendedName>
        <fullName evidence="1">N-acetyltransferase domain-containing protein</fullName>
    </recommendedName>
</protein>
<dbReference type="PANTHER" id="PTHR47403:SF6">
    <property type="entry name" value="N-ACETYLTRANSFERASE DOMAIN-CONTAINING PROTEIN"/>
    <property type="match status" value="1"/>
</dbReference>
<sequence>MNAITEASTHDTFDAATKHQGSIYKGQFLKSSFSLRWATHADYEDVIHIDDNVYGGGDYLPSTYHETLDETTAHCFIAELDDNVIGFVCYWIDGLTNTMTTSSAGRVNAKYRHQGLYIHFTKLVELEMKKRYPCLQFDWSVSQVSLSLVKRVELDNGRLVYKKDHVFCTVLSEDIHGCYRGNDLRNVHVNVYSSSSSSELIDLLSDPNVLNYLYPKGVFIHADRFIPFPTSAYYIRNAFLKDPVIISGTLESHDLALSSLNVHACPLGARLSISYDGIPDSKIIKAHILKAVETMARSCLVILNEQKRKLKKGNTPKLKMGIYFPCQVDQNSIWEFVKETFHSLYSEDIFKTFGLFEKPYH</sequence>
<dbReference type="InterPro" id="IPR000182">
    <property type="entry name" value="GNAT_dom"/>
</dbReference>
<reference evidence="2" key="1">
    <citation type="journal article" date="2023" name="Mol. Biol. Evol.">
        <title>Third-Generation Sequencing Reveals the Adaptive Role of the Epigenome in Three Deep-Sea Polychaetes.</title>
        <authorList>
            <person name="Perez M."/>
            <person name="Aroh O."/>
            <person name="Sun Y."/>
            <person name="Lan Y."/>
            <person name="Juniper S.K."/>
            <person name="Young C.R."/>
            <person name="Angers B."/>
            <person name="Qian P.Y."/>
        </authorList>
    </citation>
    <scope>NUCLEOTIDE SEQUENCE</scope>
    <source>
        <strain evidence="2">P08H-3</strain>
    </source>
</reference>
<dbReference type="Proteomes" id="UP001208570">
    <property type="component" value="Unassembled WGS sequence"/>
</dbReference>
<dbReference type="PANTHER" id="PTHR47403">
    <property type="entry name" value="LOC100145250 PROTEIN"/>
    <property type="match status" value="1"/>
</dbReference>
<evidence type="ECO:0000313" key="2">
    <source>
        <dbReference type="EMBL" id="KAK2156509.1"/>
    </source>
</evidence>
<proteinExistence type="predicted"/>
<name>A0AAD9JNV8_9ANNE</name>
<accession>A0AAD9JNV8</accession>
<dbReference type="EMBL" id="JAODUP010000211">
    <property type="protein sequence ID" value="KAK2156509.1"/>
    <property type="molecule type" value="Genomic_DNA"/>
</dbReference>